<dbReference type="EMBL" id="ML979138">
    <property type="protein sequence ID" value="KAF1913976.1"/>
    <property type="molecule type" value="Genomic_DNA"/>
</dbReference>
<protein>
    <submittedName>
        <fullName evidence="2">Uncharacterized protein</fullName>
    </submittedName>
</protein>
<name>A0A6A5QGZ9_AMPQU</name>
<gene>
    <name evidence="2" type="ORF">BDU57DRAFT_521105</name>
</gene>
<accession>A0A6A5QGZ9</accession>
<dbReference type="Proteomes" id="UP000800096">
    <property type="component" value="Unassembled WGS sequence"/>
</dbReference>
<proteinExistence type="predicted"/>
<evidence type="ECO:0000256" key="1">
    <source>
        <dbReference type="SAM" id="MobiDB-lite"/>
    </source>
</evidence>
<sequence>MDADHEQTTPARSPISPPQPILSPCHPFHNRPHTQHPPSSKEKQHQPHPHKTTPRSQETFTLPLPTTRADHPPPPKNQSNPSRHKALRPHPTVVPDRPVNPQFLCAAIRRAQSTPSSVTTHAYQATKNNNNNHNTHTHTQVDQALEKRKGSVLRGPDIFFIHFAGLGKTGSLGGG</sequence>
<feature type="region of interest" description="Disordered" evidence="1">
    <location>
        <begin position="1"/>
        <end position="98"/>
    </location>
</feature>
<evidence type="ECO:0000313" key="2">
    <source>
        <dbReference type="EMBL" id="KAF1913976.1"/>
    </source>
</evidence>
<reference evidence="2" key="1">
    <citation type="journal article" date="2020" name="Stud. Mycol.">
        <title>101 Dothideomycetes genomes: a test case for predicting lifestyles and emergence of pathogens.</title>
        <authorList>
            <person name="Haridas S."/>
            <person name="Albert R."/>
            <person name="Binder M."/>
            <person name="Bloem J."/>
            <person name="Labutti K."/>
            <person name="Salamov A."/>
            <person name="Andreopoulos B."/>
            <person name="Baker S."/>
            <person name="Barry K."/>
            <person name="Bills G."/>
            <person name="Bluhm B."/>
            <person name="Cannon C."/>
            <person name="Castanera R."/>
            <person name="Culley D."/>
            <person name="Daum C."/>
            <person name="Ezra D."/>
            <person name="Gonzalez J."/>
            <person name="Henrissat B."/>
            <person name="Kuo A."/>
            <person name="Liang C."/>
            <person name="Lipzen A."/>
            <person name="Lutzoni F."/>
            <person name="Magnuson J."/>
            <person name="Mondo S."/>
            <person name="Nolan M."/>
            <person name="Ohm R."/>
            <person name="Pangilinan J."/>
            <person name="Park H.-J."/>
            <person name="Ramirez L."/>
            <person name="Alfaro M."/>
            <person name="Sun H."/>
            <person name="Tritt A."/>
            <person name="Yoshinaga Y."/>
            <person name="Zwiers L.-H."/>
            <person name="Turgeon B."/>
            <person name="Goodwin S."/>
            <person name="Spatafora J."/>
            <person name="Crous P."/>
            <person name="Grigoriev I."/>
        </authorList>
    </citation>
    <scope>NUCLEOTIDE SEQUENCE</scope>
    <source>
        <strain evidence="2">HMLAC05119</strain>
    </source>
</reference>
<keyword evidence="3" id="KW-1185">Reference proteome</keyword>
<organism evidence="2 3">
    <name type="scientific">Ampelomyces quisqualis</name>
    <name type="common">Powdery mildew agent</name>
    <dbReference type="NCBI Taxonomy" id="50730"/>
    <lineage>
        <taxon>Eukaryota</taxon>
        <taxon>Fungi</taxon>
        <taxon>Dikarya</taxon>
        <taxon>Ascomycota</taxon>
        <taxon>Pezizomycotina</taxon>
        <taxon>Dothideomycetes</taxon>
        <taxon>Pleosporomycetidae</taxon>
        <taxon>Pleosporales</taxon>
        <taxon>Pleosporineae</taxon>
        <taxon>Phaeosphaeriaceae</taxon>
        <taxon>Ampelomyces</taxon>
    </lineage>
</organism>
<dbReference type="AlphaFoldDB" id="A0A6A5QGZ9"/>
<evidence type="ECO:0000313" key="3">
    <source>
        <dbReference type="Proteomes" id="UP000800096"/>
    </source>
</evidence>